<comment type="caution">
    <text evidence="1">The sequence shown here is derived from an EMBL/GenBank/DDBJ whole genome shotgun (WGS) entry which is preliminary data.</text>
</comment>
<evidence type="ECO:0000313" key="1">
    <source>
        <dbReference type="EMBL" id="MFD1799355.1"/>
    </source>
</evidence>
<dbReference type="Proteomes" id="UP001597285">
    <property type="component" value="Unassembled WGS sequence"/>
</dbReference>
<protein>
    <submittedName>
        <fullName evidence="1">Uncharacterized protein</fullName>
    </submittedName>
</protein>
<proteinExistence type="predicted"/>
<accession>A0ABW4NLN8</accession>
<name>A0ABW4NLN8_9LACT</name>
<dbReference type="EMBL" id="JBHUFF010000013">
    <property type="protein sequence ID" value="MFD1799355.1"/>
    <property type="molecule type" value="Genomic_DNA"/>
</dbReference>
<reference evidence="2" key="1">
    <citation type="journal article" date="2019" name="Int. J. Syst. Evol. Microbiol.">
        <title>The Global Catalogue of Microorganisms (GCM) 10K type strain sequencing project: providing services to taxonomists for standard genome sequencing and annotation.</title>
        <authorList>
            <consortium name="The Broad Institute Genomics Platform"/>
            <consortium name="The Broad Institute Genome Sequencing Center for Infectious Disease"/>
            <person name="Wu L."/>
            <person name="Ma J."/>
        </authorList>
    </citation>
    <scope>NUCLEOTIDE SEQUENCE [LARGE SCALE GENOMIC DNA]</scope>
    <source>
        <strain evidence="2">KCTC 42143</strain>
    </source>
</reference>
<organism evidence="1 2">
    <name type="scientific">Carnobacterium antarcticum</name>
    <dbReference type="NCBI Taxonomy" id="2126436"/>
    <lineage>
        <taxon>Bacteria</taxon>
        <taxon>Bacillati</taxon>
        <taxon>Bacillota</taxon>
        <taxon>Bacilli</taxon>
        <taxon>Lactobacillales</taxon>
        <taxon>Carnobacteriaceae</taxon>
        <taxon>Carnobacterium</taxon>
    </lineage>
</organism>
<gene>
    <name evidence="1" type="ORF">ACFSBK_05765</name>
</gene>
<evidence type="ECO:0000313" key="2">
    <source>
        <dbReference type="Proteomes" id="UP001597285"/>
    </source>
</evidence>
<keyword evidence="2" id="KW-1185">Reference proteome</keyword>
<sequence>MSAKETIKRIVDSFNSKPHLKDKTREMGEGLMLGASLADDANELSKDVQAQVDQLVVEGDSSVEAAQARVDASGRAYTTLKKRLDEKEQETTAQFQQTKRNISITPDDFTGLTDSEKITNAYAFALENKIPNIRLNRTYDLTGGSVFLPEGDWIGEVGFIDGHLVKYDSGYMFTRASTSNGINSPMFHHVRFTGDPEGKTIISDGDKMIRHAFYSCYFKYISGIKTTKYTQSLRIINCEGSLFTSPFIESPHNLDTVIDGGRMESSMEPLIEALSTELTSYACTNLRINNCVIEGYTQKCPIRLSSAIGLDISRNYFEKNMHDIELVQTTGLKNVIGNIKLNSFWGAMKDLNISIAIGLNIDRMRIEDNTSNMQLSDTKALMNRMPGYYENNYMLGGNVFLKSLLVQPQDINLKANRSLEPFISGTTLNGWSGKVEYAKNDLGQVLFKAKLTAGTVSGSTALCLIPSGYRPFVRVFFGGFNVTKGLALSDMFIHTNGNIYLNTSSVNVSTGDSIEFSFIIYTEQGGTS</sequence>
<dbReference type="RefSeq" id="WP_058918443.1">
    <property type="nucleotide sequence ID" value="NZ_JBHSQC010000025.1"/>
</dbReference>